<keyword evidence="6" id="KW-0539">Nucleus</keyword>
<reference evidence="9" key="1">
    <citation type="journal article" date="2023" name="Mol. Biol. Evol.">
        <title>Third-Generation Sequencing Reveals the Adaptive Role of the Epigenome in Three Deep-Sea Polychaetes.</title>
        <authorList>
            <person name="Perez M."/>
            <person name="Aroh O."/>
            <person name="Sun Y."/>
            <person name="Lan Y."/>
            <person name="Juniper S.K."/>
            <person name="Young C.R."/>
            <person name="Angers B."/>
            <person name="Qian P.Y."/>
        </authorList>
    </citation>
    <scope>NUCLEOTIDE SEQUENCE</scope>
    <source>
        <strain evidence="9">R07B-5</strain>
    </source>
</reference>
<gene>
    <name evidence="9" type="ORF">NP493_55g04005</name>
</gene>
<accession>A0AAD9PAL0</accession>
<comment type="caution">
    <text evidence="9">The sequence shown here is derived from an EMBL/GenBank/DDBJ whole genome shotgun (WGS) entry which is preliminary data.</text>
</comment>
<keyword evidence="7" id="KW-0137">Centromere</keyword>
<name>A0AAD9PAL0_RIDPI</name>
<dbReference type="AlphaFoldDB" id="A0AAD9PAL0"/>
<evidence type="ECO:0000313" key="10">
    <source>
        <dbReference type="Proteomes" id="UP001209878"/>
    </source>
</evidence>
<protein>
    <recommendedName>
        <fullName evidence="4">Centromere protein L</fullName>
    </recommendedName>
</protein>
<evidence type="ECO:0000256" key="7">
    <source>
        <dbReference type="ARBA" id="ARBA00023328"/>
    </source>
</evidence>
<comment type="subcellular location">
    <subcellularLocation>
        <location evidence="2">Chromosome</location>
        <location evidence="2">Centromere</location>
    </subcellularLocation>
    <subcellularLocation>
        <location evidence="1">Nucleus</location>
    </subcellularLocation>
</comment>
<sequence>MPQNSGVTPNVANTVRQQCSGSIASNPRSFAKQRRYTPYRKTPASRLLKDGARISRIPDDDEADNTYLKDLVNKTWRVYHVSALYKFSSQPTSLKFYSKLLATYIKAETVAGQAVETTQEAADSAVISTIPGLAGHSTSSEAISIVLNQQKKRSGASESKFTAVLCEVATAKQVRKHKSFTELPVMLVKGPVALTRHVHSWLERQFDCHISPVTFSPVDLGWMVAIYAGYLKGKSPRPVELLYKVPSEAKGLQRIIFDIDPKDCKALWDSIHAREDDSFTEEEVASFIRSLECHFYHHFAIDLSVSLQ</sequence>
<evidence type="ECO:0000256" key="6">
    <source>
        <dbReference type="ARBA" id="ARBA00023242"/>
    </source>
</evidence>
<dbReference type="InterPro" id="IPR025204">
    <property type="entry name" value="CENP-L"/>
</dbReference>
<feature type="region of interest" description="Disordered" evidence="8">
    <location>
        <begin position="1"/>
        <end position="35"/>
    </location>
</feature>
<feature type="compositionally biased region" description="Polar residues" evidence="8">
    <location>
        <begin position="1"/>
        <end position="28"/>
    </location>
</feature>
<dbReference type="PANTHER" id="PTHR31740:SF2">
    <property type="entry name" value="CENTROMERE PROTEIN L"/>
    <property type="match status" value="1"/>
</dbReference>
<evidence type="ECO:0000256" key="4">
    <source>
        <dbReference type="ARBA" id="ARBA00016380"/>
    </source>
</evidence>
<keyword evidence="5" id="KW-0158">Chromosome</keyword>
<dbReference type="Proteomes" id="UP001209878">
    <property type="component" value="Unassembled WGS sequence"/>
</dbReference>
<keyword evidence="10" id="KW-1185">Reference proteome</keyword>
<comment type="similarity">
    <text evidence="3">Belongs to the CENP-L/IML3 family.</text>
</comment>
<dbReference type="GO" id="GO:0000775">
    <property type="term" value="C:chromosome, centromeric region"/>
    <property type="evidence" value="ECO:0007669"/>
    <property type="project" value="UniProtKB-SubCell"/>
</dbReference>
<evidence type="ECO:0000256" key="3">
    <source>
        <dbReference type="ARBA" id="ARBA00011060"/>
    </source>
</evidence>
<evidence type="ECO:0000256" key="5">
    <source>
        <dbReference type="ARBA" id="ARBA00022454"/>
    </source>
</evidence>
<dbReference type="GO" id="GO:0005634">
    <property type="term" value="C:nucleus"/>
    <property type="evidence" value="ECO:0007669"/>
    <property type="project" value="UniProtKB-SubCell"/>
</dbReference>
<evidence type="ECO:0000313" key="9">
    <source>
        <dbReference type="EMBL" id="KAK2191225.1"/>
    </source>
</evidence>
<dbReference type="PANTHER" id="PTHR31740">
    <property type="entry name" value="CENTROMERE PROTEIN L"/>
    <property type="match status" value="1"/>
</dbReference>
<organism evidence="9 10">
    <name type="scientific">Ridgeia piscesae</name>
    <name type="common">Tubeworm</name>
    <dbReference type="NCBI Taxonomy" id="27915"/>
    <lineage>
        <taxon>Eukaryota</taxon>
        <taxon>Metazoa</taxon>
        <taxon>Spiralia</taxon>
        <taxon>Lophotrochozoa</taxon>
        <taxon>Annelida</taxon>
        <taxon>Polychaeta</taxon>
        <taxon>Sedentaria</taxon>
        <taxon>Canalipalpata</taxon>
        <taxon>Sabellida</taxon>
        <taxon>Siboglinidae</taxon>
        <taxon>Ridgeia</taxon>
    </lineage>
</organism>
<evidence type="ECO:0000256" key="2">
    <source>
        <dbReference type="ARBA" id="ARBA00004584"/>
    </source>
</evidence>
<proteinExistence type="inferred from homology"/>
<dbReference type="Pfam" id="PF13092">
    <property type="entry name" value="CENP-L"/>
    <property type="match status" value="1"/>
</dbReference>
<evidence type="ECO:0000256" key="1">
    <source>
        <dbReference type="ARBA" id="ARBA00004123"/>
    </source>
</evidence>
<evidence type="ECO:0000256" key="8">
    <source>
        <dbReference type="SAM" id="MobiDB-lite"/>
    </source>
</evidence>
<dbReference type="EMBL" id="JAODUO010000056">
    <property type="protein sequence ID" value="KAK2191225.1"/>
    <property type="molecule type" value="Genomic_DNA"/>
</dbReference>